<comment type="caution">
    <text evidence="2">The sequence shown here is derived from an EMBL/GenBank/DDBJ whole genome shotgun (WGS) entry which is preliminary data.</text>
</comment>
<dbReference type="CDD" id="cd00761">
    <property type="entry name" value="Glyco_tranf_GTA_type"/>
    <property type="match status" value="1"/>
</dbReference>
<proteinExistence type="predicted"/>
<dbReference type="InterPro" id="IPR001173">
    <property type="entry name" value="Glyco_trans_2-like"/>
</dbReference>
<dbReference type="CDD" id="cd02511">
    <property type="entry name" value="Beta4Glucosyltransferase"/>
    <property type="match status" value="1"/>
</dbReference>
<dbReference type="EMBL" id="BONU01000015">
    <property type="protein sequence ID" value="GIG74240.1"/>
    <property type="molecule type" value="Genomic_DNA"/>
</dbReference>
<dbReference type="Proteomes" id="UP000653674">
    <property type="component" value="Unassembled WGS sequence"/>
</dbReference>
<dbReference type="PANTHER" id="PTHR43630">
    <property type="entry name" value="POLY-BETA-1,6-N-ACETYL-D-GLUCOSAMINE SYNTHASE"/>
    <property type="match status" value="1"/>
</dbReference>
<sequence>MSRLPVSIVVTASGSLDDFHASLECLRPTLGIRDEVVCVVPTDRADLRDELNGRTWLTVLDVESADPATRWAAGCAATRHSLIVFLDGDVLVSPHWLDPVVEALTEPGVVAAGPRCHLTIGPQGVDLPDEALVNVPAFKSYARQWRQEHTGSFSEVDRLGPVCAAFRRDALSRVGGPTLDMPYEQLRRKGRIVVAHSALVAHVGSEQCSLRVPDISTDAPLLSASLIVKDEEEILAECLTALRDFVDEIVVYDTGSTDRSREIAREHGARVIEGYWNDHFGDARNRSIENCTGQWVVVVDADEIMTGDPAQVRAALATADRPALLAEVESLTGHGTATYGRMLSVRFFRPNRGRYIRRLHEQVSDRIVGRPVRSVPLPGVSLRHSGYTTVRATVKNKGERNLRLAELSVEDSTAGGHHLIDLARSQLMAGKVEEAFETCQEGLATSTEAVVRLGFLRPLIHACEALGKLDVARAAIAEIRQLSSAAVADEFEARIRYKDGDLEGALAAVRAFPESVMDDQFTFISRDRLAEIEILSLFRLQRHREAAERLRECVRAQTLPLNLPQMAAVLKAAGSGIDELADLVPAPALRALLFLTTEAPVDQVDEVLEALWQRHAGSAALLAAAARLGGGLPVMRAMEWAARLRQHGFSEHCTLLALAANETRRSRDRVLATAIALELFSDERAMPLLEKTLEAVPDDETDAVLDELRLLAPGIAAAIAPAAAG</sequence>
<evidence type="ECO:0000313" key="3">
    <source>
        <dbReference type="Proteomes" id="UP000653674"/>
    </source>
</evidence>
<evidence type="ECO:0000313" key="2">
    <source>
        <dbReference type="EMBL" id="GIG74240.1"/>
    </source>
</evidence>
<organism evidence="2 3">
    <name type="scientific">Planosporangium flavigriseum</name>
    <dbReference type="NCBI Taxonomy" id="373681"/>
    <lineage>
        <taxon>Bacteria</taxon>
        <taxon>Bacillati</taxon>
        <taxon>Actinomycetota</taxon>
        <taxon>Actinomycetes</taxon>
        <taxon>Micromonosporales</taxon>
        <taxon>Micromonosporaceae</taxon>
        <taxon>Planosporangium</taxon>
    </lineage>
</organism>
<dbReference type="Pfam" id="PF00535">
    <property type="entry name" value="Glycos_transf_2"/>
    <property type="match status" value="2"/>
</dbReference>
<dbReference type="SUPFAM" id="SSF53448">
    <property type="entry name" value="Nucleotide-diphospho-sugar transferases"/>
    <property type="match status" value="2"/>
</dbReference>
<dbReference type="InterPro" id="IPR029044">
    <property type="entry name" value="Nucleotide-diphossugar_trans"/>
</dbReference>
<protein>
    <recommendedName>
        <fullName evidence="1">Glycosyltransferase 2-like domain-containing protein</fullName>
    </recommendedName>
</protein>
<feature type="domain" description="Glycosyltransferase 2-like" evidence="1">
    <location>
        <begin position="227"/>
        <end position="328"/>
    </location>
</feature>
<dbReference type="AlphaFoldDB" id="A0A8J3LP22"/>
<reference evidence="2" key="1">
    <citation type="submission" date="2021-01" db="EMBL/GenBank/DDBJ databases">
        <title>Whole genome shotgun sequence of Planosporangium flavigriseum NBRC 105377.</title>
        <authorList>
            <person name="Komaki H."/>
            <person name="Tamura T."/>
        </authorList>
    </citation>
    <scope>NUCLEOTIDE SEQUENCE</scope>
    <source>
        <strain evidence="2">NBRC 105377</strain>
    </source>
</reference>
<evidence type="ECO:0000259" key="1">
    <source>
        <dbReference type="Pfam" id="PF00535"/>
    </source>
</evidence>
<dbReference type="PANTHER" id="PTHR43630:SF2">
    <property type="entry name" value="GLYCOSYLTRANSFERASE"/>
    <property type="match status" value="1"/>
</dbReference>
<accession>A0A8J3LP22</accession>
<gene>
    <name evidence="2" type="ORF">Pfl04_26440</name>
</gene>
<keyword evidence="3" id="KW-1185">Reference proteome</keyword>
<feature type="domain" description="Glycosyltransferase 2-like" evidence="1">
    <location>
        <begin position="71"/>
        <end position="172"/>
    </location>
</feature>
<dbReference type="Gene3D" id="3.90.550.10">
    <property type="entry name" value="Spore Coat Polysaccharide Biosynthesis Protein SpsA, Chain A"/>
    <property type="match status" value="2"/>
</dbReference>
<dbReference type="RefSeq" id="WP_168078497.1">
    <property type="nucleotide sequence ID" value="NZ_BAAAQJ010000004.1"/>
</dbReference>
<name>A0A8J3LP22_9ACTN</name>